<organism evidence="2 3">
    <name type="scientific">Anabarilius grahami</name>
    <name type="common">Kanglang fish</name>
    <name type="synonym">Barilius grahami</name>
    <dbReference type="NCBI Taxonomy" id="495550"/>
    <lineage>
        <taxon>Eukaryota</taxon>
        <taxon>Metazoa</taxon>
        <taxon>Chordata</taxon>
        <taxon>Craniata</taxon>
        <taxon>Vertebrata</taxon>
        <taxon>Euteleostomi</taxon>
        <taxon>Actinopterygii</taxon>
        <taxon>Neopterygii</taxon>
        <taxon>Teleostei</taxon>
        <taxon>Ostariophysi</taxon>
        <taxon>Cypriniformes</taxon>
        <taxon>Xenocyprididae</taxon>
        <taxon>Xenocypridinae</taxon>
        <taxon>Xenocypridinae incertae sedis</taxon>
        <taxon>Anabarilius</taxon>
    </lineage>
</organism>
<dbReference type="OrthoDB" id="8984746at2759"/>
<sequence>MTEQTTMQGSSSVGFRILPPATTRERSDQLRAVRALRQEGWEVGCFAKVFWTMAVGLGYNDAALKDFFNCCLDDPLPQCEMEGLRILDFWRFATYLRHRREWTSPSQPGSVHAPAQESVSEGTGEVGTEPQLHPVRVPYQPLEGTPSRTLVFTPWTSLPITHYRTHYPRFIALSCFVFAH</sequence>
<dbReference type="EMBL" id="RJVU01042909">
    <property type="protein sequence ID" value="ROL44931.1"/>
    <property type="molecule type" value="Genomic_DNA"/>
</dbReference>
<accession>A0A3N0YGD2</accession>
<dbReference type="AlphaFoldDB" id="A0A3N0YGD2"/>
<evidence type="ECO:0000313" key="2">
    <source>
        <dbReference type="EMBL" id="ROL44931.1"/>
    </source>
</evidence>
<keyword evidence="3" id="KW-1185">Reference proteome</keyword>
<reference evidence="2 3" key="1">
    <citation type="submission" date="2018-10" db="EMBL/GenBank/DDBJ databases">
        <title>Genome assembly for a Yunnan-Guizhou Plateau 3E fish, Anabarilius grahami (Regan), and its evolutionary and genetic applications.</title>
        <authorList>
            <person name="Jiang W."/>
        </authorList>
    </citation>
    <scope>NUCLEOTIDE SEQUENCE [LARGE SCALE GENOMIC DNA]</scope>
    <source>
        <strain evidence="2">AG-KIZ</strain>
        <tissue evidence="2">Muscle</tissue>
    </source>
</reference>
<proteinExistence type="predicted"/>
<gene>
    <name evidence="2" type="ORF">DPX16_22916</name>
</gene>
<evidence type="ECO:0000256" key="1">
    <source>
        <dbReference type="SAM" id="MobiDB-lite"/>
    </source>
</evidence>
<evidence type="ECO:0000313" key="3">
    <source>
        <dbReference type="Proteomes" id="UP000281406"/>
    </source>
</evidence>
<dbReference type="Proteomes" id="UP000281406">
    <property type="component" value="Unassembled WGS sequence"/>
</dbReference>
<feature type="region of interest" description="Disordered" evidence="1">
    <location>
        <begin position="103"/>
        <end position="130"/>
    </location>
</feature>
<name>A0A3N0YGD2_ANAGA</name>
<protein>
    <submittedName>
        <fullName evidence="2">Uncharacterized protein</fullName>
    </submittedName>
</protein>
<comment type="caution">
    <text evidence="2">The sequence shown here is derived from an EMBL/GenBank/DDBJ whole genome shotgun (WGS) entry which is preliminary data.</text>
</comment>